<feature type="transmembrane region" description="Helical" evidence="1">
    <location>
        <begin position="224"/>
        <end position="244"/>
    </location>
</feature>
<dbReference type="RefSeq" id="WP_073123345.1">
    <property type="nucleotide sequence ID" value="NZ_FRAA01000005.1"/>
</dbReference>
<dbReference type="Proteomes" id="UP000184474">
    <property type="component" value="Unassembled WGS sequence"/>
</dbReference>
<feature type="transmembrane region" description="Helical" evidence="1">
    <location>
        <begin position="47"/>
        <end position="69"/>
    </location>
</feature>
<feature type="transmembrane region" description="Helical" evidence="1">
    <location>
        <begin position="81"/>
        <end position="100"/>
    </location>
</feature>
<sequence length="387" mass="43128">MKSNRLASIDIIRALTMLLMIFVNDLWSLTEIPEWLEHKAADVDGMGLADVVFPAFLFIVGLSIPHALKARIKKGESKPKVLLHILSRTVALVVMGLFMVNMESIDDGQMIVSKPFWQILMALAFVLIWNNYRNPKVWNTIPTVVMKLAGWSILLLLAVIYQSASGDWMLIHWWGILGLIGWAYLLCAVLYLWIGDSILAISSACIVLVFMNVNEFLHLGGVDFTLVVSASNHASVMLGVWVTVMYSYMIKKGKSTYLVPVLLGLSGVLLAFGFLTRPEWGISKILATPSWTTICAGITTLVFVILYVLTDQKGMTAWSKPIAAAGYSTLTCYLIPYFVYPILTLVGWDLPDMFTTGTLGLVKSILFAVLVIQITAWIDRFQIRLKI</sequence>
<feature type="transmembrane region" description="Helical" evidence="1">
    <location>
        <begin position="360"/>
        <end position="378"/>
    </location>
</feature>
<feature type="transmembrane region" description="Helical" evidence="1">
    <location>
        <begin position="144"/>
        <end position="164"/>
    </location>
</feature>
<keyword evidence="2" id="KW-0808">Transferase</keyword>
<dbReference type="STRING" id="156994.SAMN04488028_105193"/>
<keyword evidence="1" id="KW-1133">Transmembrane helix</keyword>
<keyword evidence="2" id="KW-0012">Acyltransferase</keyword>
<dbReference type="AlphaFoldDB" id="A0A1M6SXE6"/>
<proteinExistence type="predicted"/>
<dbReference type="GO" id="GO:0016746">
    <property type="term" value="F:acyltransferase activity"/>
    <property type="evidence" value="ECO:0007669"/>
    <property type="project" value="UniProtKB-KW"/>
</dbReference>
<keyword evidence="1" id="KW-0812">Transmembrane</keyword>
<feature type="transmembrane region" description="Helical" evidence="1">
    <location>
        <begin position="256"/>
        <end position="276"/>
    </location>
</feature>
<dbReference type="PANTHER" id="PTHR31061">
    <property type="entry name" value="LD22376P"/>
    <property type="match status" value="1"/>
</dbReference>
<feature type="transmembrane region" description="Helical" evidence="1">
    <location>
        <begin position="198"/>
        <end position="218"/>
    </location>
</feature>
<evidence type="ECO:0000313" key="2">
    <source>
        <dbReference type="EMBL" id="SHK49356.1"/>
    </source>
</evidence>
<feature type="transmembrane region" description="Helical" evidence="1">
    <location>
        <begin position="7"/>
        <end position="27"/>
    </location>
</feature>
<gene>
    <name evidence="2" type="ORF">SAMN04488028_105193</name>
</gene>
<organism evidence="2 3">
    <name type="scientific">Reichenbachiella agariperforans</name>
    <dbReference type="NCBI Taxonomy" id="156994"/>
    <lineage>
        <taxon>Bacteria</taxon>
        <taxon>Pseudomonadati</taxon>
        <taxon>Bacteroidota</taxon>
        <taxon>Cytophagia</taxon>
        <taxon>Cytophagales</taxon>
        <taxon>Reichenbachiellaceae</taxon>
        <taxon>Reichenbachiella</taxon>
    </lineage>
</organism>
<evidence type="ECO:0000313" key="3">
    <source>
        <dbReference type="Proteomes" id="UP000184474"/>
    </source>
</evidence>
<feature type="transmembrane region" description="Helical" evidence="1">
    <location>
        <begin position="288"/>
        <end position="309"/>
    </location>
</feature>
<keyword evidence="3" id="KW-1185">Reference proteome</keyword>
<feature type="transmembrane region" description="Helical" evidence="1">
    <location>
        <begin position="170"/>
        <end position="193"/>
    </location>
</feature>
<feature type="transmembrane region" description="Helical" evidence="1">
    <location>
        <begin position="321"/>
        <end position="340"/>
    </location>
</feature>
<keyword evidence="1" id="KW-0472">Membrane</keyword>
<protein>
    <submittedName>
        <fullName evidence="2">Predicted acyltransferase</fullName>
    </submittedName>
</protein>
<feature type="transmembrane region" description="Helical" evidence="1">
    <location>
        <begin position="115"/>
        <end position="132"/>
    </location>
</feature>
<accession>A0A1M6SXE6</accession>
<dbReference type="EMBL" id="FRAA01000005">
    <property type="protein sequence ID" value="SHK49356.1"/>
    <property type="molecule type" value="Genomic_DNA"/>
</dbReference>
<dbReference type="PANTHER" id="PTHR31061:SF24">
    <property type="entry name" value="LD22376P"/>
    <property type="match status" value="1"/>
</dbReference>
<name>A0A1M6SXE6_REIAG</name>
<evidence type="ECO:0000256" key="1">
    <source>
        <dbReference type="SAM" id="Phobius"/>
    </source>
</evidence>
<reference evidence="3" key="1">
    <citation type="submission" date="2016-11" db="EMBL/GenBank/DDBJ databases">
        <authorList>
            <person name="Varghese N."/>
            <person name="Submissions S."/>
        </authorList>
    </citation>
    <scope>NUCLEOTIDE SEQUENCE [LARGE SCALE GENOMIC DNA]</scope>
    <source>
        <strain evidence="3">DSM 26134</strain>
    </source>
</reference>